<feature type="compositionally biased region" description="Basic and acidic residues" evidence="1">
    <location>
        <begin position="361"/>
        <end position="377"/>
    </location>
</feature>
<dbReference type="AlphaFoldDB" id="A0A9P6KUN1"/>
<organism evidence="2 3">
    <name type="scientific">Paraphaeosphaeria minitans</name>
    <dbReference type="NCBI Taxonomy" id="565426"/>
    <lineage>
        <taxon>Eukaryota</taxon>
        <taxon>Fungi</taxon>
        <taxon>Dikarya</taxon>
        <taxon>Ascomycota</taxon>
        <taxon>Pezizomycotina</taxon>
        <taxon>Dothideomycetes</taxon>
        <taxon>Pleosporomycetidae</taxon>
        <taxon>Pleosporales</taxon>
        <taxon>Massarineae</taxon>
        <taxon>Didymosphaeriaceae</taxon>
        <taxon>Paraphaeosphaeria</taxon>
    </lineage>
</organism>
<accession>A0A9P6KUN1</accession>
<name>A0A9P6KUN1_9PLEO</name>
<evidence type="ECO:0000256" key="1">
    <source>
        <dbReference type="SAM" id="MobiDB-lite"/>
    </source>
</evidence>
<feature type="region of interest" description="Disordered" evidence="1">
    <location>
        <begin position="361"/>
        <end position="426"/>
    </location>
</feature>
<dbReference type="Proteomes" id="UP000756921">
    <property type="component" value="Unassembled WGS sequence"/>
</dbReference>
<gene>
    <name evidence="2" type="ORF">PMIN01_02728</name>
</gene>
<dbReference type="EMBL" id="WJXW01000002">
    <property type="protein sequence ID" value="KAF9740093.1"/>
    <property type="molecule type" value="Genomic_DNA"/>
</dbReference>
<keyword evidence="3" id="KW-1185">Reference proteome</keyword>
<evidence type="ECO:0000313" key="2">
    <source>
        <dbReference type="EMBL" id="KAF9740093.1"/>
    </source>
</evidence>
<evidence type="ECO:0000313" key="3">
    <source>
        <dbReference type="Proteomes" id="UP000756921"/>
    </source>
</evidence>
<protein>
    <submittedName>
        <fullName evidence="2">Uncharacterized protein</fullName>
    </submittedName>
</protein>
<proteinExistence type="predicted"/>
<reference evidence="2" key="1">
    <citation type="journal article" date="2020" name="Mol. Plant Microbe Interact.">
        <title>Genome Sequence of the Biocontrol Agent Coniothyrium minitans strain Conio (IMI 134523).</title>
        <authorList>
            <person name="Patel D."/>
            <person name="Shittu T.A."/>
            <person name="Baroncelli R."/>
            <person name="Muthumeenakshi S."/>
            <person name="Osborne T.H."/>
            <person name="Janganan T.K."/>
            <person name="Sreenivasaprasad S."/>
        </authorList>
    </citation>
    <scope>NUCLEOTIDE SEQUENCE</scope>
    <source>
        <strain evidence="2">Conio</strain>
    </source>
</reference>
<dbReference type="OrthoDB" id="3792554at2759"/>
<comment type="caution">
    <text evidence="2">The sequence shown here is derived from an EMBL/GenBank/DDBJ whole genome shotgun (WGS) entry which is preliminary data.</text>
</comment>
<sequence>MLSTLETLHEALNLRSIPCTFTGEDSSILSFTTTPLSYTLRIVGHKISTIVIVLDSRKDASIAFTVVSDEDFAAFCAWICDFQAEQEKNSVHGQLKPVPQSDAALLKLLQRNAPDCFNTFAPVEMMVQCGHLLNAVVTLFAPFGLKPDVSSADSVSFGVKHLVTNEYYAGPKITRFRERDSKATETRGNLNLSACVTLLYARSHGAAQAEADRKRMLSNKLVEAGYVGEQEEDDFMPQKVLLFDLSKAEDRTALVERILLMRDSERKGKAPFDQGRWMGKQKSNYREIGAAPCPGQRPAANAYHLRKEVGGRGGLRRELKEHDIDLGVDERTVKRDKRPPAGDENLLEWVLWKQQDRVNERLVKEQEDSRETAPEPTREEDEETVEPVTPPDSPPRDAFPKSLTDVGEDGIGDMGLNAGTLRELGY</sequence>